<dbReference type="Proteomes" id="UP000199087">
    <property type="component" value="Unassembled WGS sequence"/>
</dbReference>
<reference evidence="2" key="1">
    <citation type="submission" date="2015-05" db="EMBL/GenBank/DDBJ databases">
        <authorList>
            <person name="Urmite Genomes"/>
        </authorList>
    </citation>
    <scope>NUCLEOTIDE SEQUENCE [LARGE SCALE GENOMIC DNA]</scope>
    <source>
        <strain evidence="2">LF1</strain>
    </source>
</reference>
<dbReference type="Gene3D" id="3.60.21.10">
    <property type="match status" value="1"/>
</dbReference>
<dbReference type="InterPro" id="IPR029052">
    <property type="entry name" value="Metallo-depent_PP-like"/>
</dbReference>
<keyword evidence="2" id="KW-1185">Reference proteome</keyword>
<sequence length="310" mass="34148">MKIFYAGDLHGGETAFRKFTNAGPFYKADLVLYGGDFTGKMVVPIVKKSGVYTCKYYGSTVKVKKVKELPDLERNLRDAGFYPLVITESELNQLTEEDAERIIKEKQIEVLKQWVELADERFKAAGIPCICIPGSVDDFYLDEILTSGTYIQNGDGKIIEMAGYEILSLGGGKPSVFQYPREFSEEELADKIDSLAAQVKDMDKCIFNIHIPPYDTDLDQGTLYDEELKPVLDGDALATAPTGSKSVRQAIEKYQPLLSLHGHVHESRGVTTIGRTVCINAGTDYDQGMLRGALVDIGSDGKVSYSLTAG</sequence>
<dbReference type="PANTHER" id="PTHR37523">
    <property type="entry name" value="METALLOPHOSPHOESTERASE"/>
    <property type="match status" value="1"/>
</dbReference>
<dbReference type="SUPFAM" id="SSF56300">
    <property type="entry name" value="Metallo-dependent phosphatases"/>
    <property type="match status" value="1"/>
</dbReference>
<dbReference type="PANTHER" id="PTHR37523:SF1">
    <property type="entry name" value="CALCINEURIN-LIKE PHOSPHOESTERASE DOMAIN-CONTAINING PROTEIN"/>
    <property type="match status" value="1"/>
</dbReference>
<evidence type="ECO:0000313" key="1">
    <source>
        <dbReference type="EMBL" id="CRK82826.1"/>
    </source>
</evidence>
<name>A0A0U1NXY2_9BACI</name>
<evidence type="ECO:0000313" key="2">
    <source>
        <dbReference type="Proteomes" id="UP000199087"/>
    </source>
</evidence>
<accession>A0A0U1NXY2</accession>
<dbReference type="EMBL" id="CVRB01000003">
    <property type="protein sequence ID" value="CRK82826.1"/>
    <property type="molecule type" value="Genomic_DNA"/>
</dbReference>
<dbReference type="STRING" id="1499688.BN000_02777"/>
<proteinExistence type="predicted"/>
<protein>
    <submittedName>
        <fullName evidence="1">Transposase, IS605 OrfB family</fullName>
    </submittedName>
</protein>
<dbReference type="AlphaFoldDB" id="A0A0U1NXY2"/>
<gene>
    <name evidence="1" type="ORF">BN000_02777</name>
</gene>
<organism evidence="1 2">
    <name type="scientific">Neobacillus massiliamazoniensis</name>
    <dbReference type="NCBI Taxonomy" id="1499688"/>
    <lineage>
        <taxon>Bacteria</taxon>
        <taxon>Bacillati</taxon>
        <taxon>Bacillota</taxon>
        <taxon>Bacilli</taxon>
        <taxon>Bacillales</taxon>
        <taxon>Bacillaceae</taxon>
        <taxon>Neobacillus</taxon>
    </lineage>
</organism>
<dbReference type="RefSeq" id="WP_090635145.1">
    <property type="nucleotide sequence ID" value="NZ_CVRB01000003.1"/>
</dbReference>